<name>A0AC61QVL1_9BACT</name>
<evidence type="ECO:0000313" key="1">
    <source>
        <dbReference type="EMBL" id="TGX84213.1"/>
    </source>
</evidence>
<reference evidence="1" key="1">
    <citation type="submission" date="2019-04" db="EMBL/GenBank/DDBJ databases">
        <title>Microbes associate with the intestines of laboratory mice.</title>
        <authorList>
            <person name="Navarre W."/>
            <person name="Wong E."/>
            <person name="Huang K."/>
            <person name="Tropini C."/>
            <person name="Ng K."/>
            <person name="Yu B."/>
        </authorList>
    </citation>
    <scope>NUCLEOTIDE SEQUENCE</scope>
    <source>
        <strain evidence="1">NM73_A23</strain>
    </source>
</reference>
<proteinExistence type="predicted"/>
<evidence type="ECO:0000313" key="2">
    <source>
        <dbReference type="Proteomes" id="UP000308886"/>
    </source>
</evidence>
<organism evidence="1 2">
    <name type="scientific">Palleniella muris</name>
    <dbReference type="NCBI Taxonomy" id="3038145"/>
    <lineage>
        <taxon>Bacteria</taxon>
        <taxon>Pseudomonadati</taxon>
        <taxon>Bacteroidota</taxon>
        <taxon>Bacteroidia</taxon>
        <taxon>Bacteroidales</taxon>
        <taxon>Prevotellaceae</taxon>
        <taxon>Palleniella</taxon>
    </lineage>
</organism>
<sequence length="329" mass="37865">MEYMKIWQDIMSGKKILYVHGFASSGQSGTVTLLRTIFPNATVVAPDLPLHPQEAMDLLHDVCENEHPDLIIGSSMGGMMTEMLYGYDRILVNPAFQMGDTMGSHGMVGKLTFHNPRRDGVQEMIVTKAIVKEYRELTAQCFNPEKVREDKARVWGLFGDNDPVVHTRDLFLEHYPQGITFHGEHRLIDTVVHHALVPVVRWIDDRQEKRQRETVYIDFECLHNDRMQATPSMHKAVEALLDDYTLCFVASSPTNDTYYYKVVTDWMQEYVTVPAHDHLIFTNNPEFLYGDFFISPCPPKDGMATPIEYGSDTFKTWEEIITYFSRLTN</sequence>
<protein>
    <submittedName>
        <fullName evidence="1">Esterase</fullName>
    </submittedName>
</protein>
<keyword evidence="2" id="KW-1185">Reference proteome</keyword>
<dbReference type="Proteomes" id="UP000308886">
    <property type="component" value="Unassembled WGS sequence"/>
</dbReference>
<comment type="caution">
    <text evidence="1">The sequence shown here is derived from an EMBL/GenBank/DDBJ whole genome shotgun (WGS) entry which is preliminary data.</text>
</comment>
<dbReference type="EMBL" id="SRZC01000001">
    <property type="protein sequence ID" value="TGX84213.1"/>
    <property type="molecule type" value="Genomic_DNA"/>
</dbReference>
<gene>
    <name evidence="1" type="ORF">E5358_00825</name>
</gene>
<accession>A0AC61QVL1</accession>